<evidence type="ECO:0008006" key="3">
    <source>
        <dbReference type="Google" id="ProtNLM"/>
    </source>
</evidence>
<protein>
    <recommendedName>
        <fullName evidence="3">Gypsy retrotransposon integrase-like protein 1</fullName>
    </recommendedName>
</protein>
<gene>
    <name evidence="1" type="ORF">D0Y65_010016</name>
</gene>
<dbReference type="SUPFAM" id="SSF53098">
    <property type="entry name" value="Ribonuclease H-like"/>
    <property type="match status" value="1"/>
</dbReference>
<dbReference type="PANTHER" id="PTHR48475:SF2">
    <property type="entry name" value="RIBONUCLEASE H"/>
    <property type="match status" value="1"/>
</dbReference>
<dbReference type="InterPro" id="IPR036397">
    <property type="entry name" value="RNaseH_sf"/>
</dbReference>
<proteinExistence type="predicted"/>
<dbReference type="Gene3D" id="3.30.420.10">
    <property type="entry name" value="Ribonuclease H-like superfamily/Ribonuclease H"/>
    <property type="match status" value="2"/>
</dbReference>
<dbReference type="AlphaFoldDB" id="A0A445L1F2"/>
<evidence type="ECO:0000313" key="2">
    <source>
        <dbReference type="Proteomes" id="UP000289340"/>
    </source>
</evidence>
<dbReference type="Proteomes" id="UP000289340">
    <property type="component" value="Chromosome 4"/>
</dbReference>
<keyword evidence="2" id="KW-1185">Reference proteome</keyword>
<evidence type="ECO:0000313" key="1">
    <source>
        <dbReference type="EMBL" id="RZC16967.1"/>
    </source>
</evidence>
<organism evidence="1 2">
    <name type="scientific">Glycine soja</name>
    <name type="common">Wild soybean</name>
    <dbReference type="NCBI Taxonomy" id="3848"/>
    <lineage>
        <taxon>Eukaryota</taxon>
        <taxon>Viridiplantae</taxon>
        <taxon>Streptophyta</taxon>
        <taxon>Embryophyta</taxon>
        <taxon>Tracheophyta</taxon>
        <taxon>Spermatophyta</taxon>
        <taxon>Magnoliopsida</taxon>
        <taxon>eudicotyledons</taxon>
        <taxon>Gunneridae</taxon>
        <taxon>Pentapetalae</taxon>
        <taxon>rosids</taxon>
        <taxon>fabids</taxon>
        <taxon>Fabales</taxon>
        <taxon>Fabaceae</taxon>
        <taxon>Papilionoideae</taxon>
        <taxon>50 kb inversion clade</taxon>
        <taxon>NPAAA clade</taxon>
        <taxon>indigoferoid/millettioid clade</taxon>
        <taxon>Phaseoleae</taxon>
        <taxon>Glycine</taxon>
        <taxon>Glycine subgen. Soja</taxon>
    </lineage>
</organism>
<dbReference type="PANTHER" id="PTHR48475">
    <property type="entry name" value="RIBONUCLEASE H"/>
    <property type="match status" value="1"/>
</dbReference>
<sequence>MVVKSNDMATHLANLEEVFNQLRKYNKRFNPEKYVYGSRHKHGIGARRRKGAKANILCKSGTTRSKDEVEEASLRWKKEILDYLKHEIVLANKCQARKVRMQAVSRRATSNGLPMVIRYLGIDILRPFPTAPGQRKFLLVGIDYFTKWVEAEPVVIITTQAVQKVTSVEHPQTNRQVEVANKVIPSELKKKLDGAKGRWVEQLVEVLWAYKCTPHSTTQETPFWLTYNIDAMLLVEVQTREQFPPKYPFLLRFKFTKFTYDYLSSTLLG</sequence>
<name>A0A445L1F2_GLYSO</name>
<dbReference type="InterPro" id="IPR012337">
    <property type="entry name" value="RNaseH-like_sf"/>
</dbReference>
<dbReference type="EMBL" id="QZWG01000004">
    <property type="protein sequence ID" value="RZC16967.1"/>
    <property type="molecule type" value="Genomic_DNA"/>
</dbReference>
<reference evidence="1 2" key="1">
    <citation type="submission" date="2018-09" db="EMBL/GenBank/DDBJ databases">
        <title>A high-quality reference genome of wild soybean provides a powerful tool to mine soybean genomes.</title>
        <authorList>
            <person name="Xie M."/>
            <person name="Chung C.Y.L."/>
            <person name="Li M.-W."/>
            <person name="Wong F.-L."/>
            <person name="Chan T.-F."/>
            <person name="Lam H.-M."/>
        </authorList>
    </citation>
    <scope>NUCLEOTIDE SEQUENCE [LARGE SCALE GENOMIC DNA]</scope>
    <source>
        <strain evidence="2">cv. W05</strain>
        <tissue evidence="1">Hypocotyl of etiolated seedlings</tissue>
    </source>
</reference>
<accession>A0A445L1F2</accession>
<dbReference type="GO" id="GO:0003676">
    <property type="term" value="F:nucleic acid binding"/>
    <property type="evidence" value="ECO:0007669"/>
    <property type="project" value="InterPro"/>
</dbReference>
<comment type="caution">
    <text evidence="1">The sequence shown here is derived from an EMBL/GenBank/DDBJ whole genome shotgun (WGS) entry which is preliminary data.</text>
</comment>